<organism evidence="1 2">
    <name type="scientific">Azospirillum thiophilum</name>
    <dbReference type="NCBI Taxonomy" id="528244"/>
    <lineage>
        <taxon>Bacteria</taxon>
        <taxon>Pseudomonadati</taxon>
        <taxon>Pseudomonadota</taxon>
        <taxon>Alphaproteobacteria</taxon>
        <taxon>Rhodospirillales</taxon>
        <taxon>Azospirillaceae</taxon>
        <taxon>Azospirillum</taxon>
    </lineage>
</organism>
<keyword evidence="2" id="KW-1185">Reference proteome</keyword>
<reference evidence="2" key="1">
    <citation type="submission" date="2015-08" db="EMBL/GenBank/DDBJ databases">
        <title>Complete Genome Sequence of Azospirillum thiophilum BV-S.</title>
        <authorList>
            <person name="Fomenkov A."/>
            <person name="Vincze T."/>
            <person name="Grabovich M."/>
            <person name="Dubinina G."/>
            <person name="Orlova M."/>
            <person name="Belousova E."/>
            <person name="Roberts R.J."/>
        </authorList>
    </citation>
    <scope>NUCLEOTIDE SEQUENCE [LARGE SCALE GENOMIC DNA]</scope>
    <source>
        <strain evidence="2">BV-S</strain>
    </source>
</reference>
<accession>A0AAC8W4R1</accession>
<evidence type="ECO:0000313" key="1">
    <source>
        <dbReference type="EMBL" id="ALG75078.1"/>
    </source>
</evidence>
<dbReference type="RefSeq" id="WP_045585030.1">
    <property type="nucleotide sequence ID" value="NZ_CP012406.1"/>
</dbReference>
<gene>
    <name evidence="1" type="ORF">AL072_29380</name>
</gene>
<dbReference type="Proteomes" id="UP000069935">
    <property type="component" value="Chromosome 6"/>
</dbReference>
<sequence>MTHIAPTAVASSLDALAVQIQQLAKNPSQQAAAQTAALADRFSDLARMLRAVDFRRGVWLGQAAETVRSRSSGRPFVSYSAEELVGLAVILQTAAGFARKAVQQHRPSSGRIGGGDAA</sequence>
<dbReference type="AlphaFoldDB" id="A0AAC8W4R1"/>
<reference evidence="1 2" key="2">
    <citation type="journal article" date="2016" name="Genome Announc.">
        <title>Complete Genome Sequence of a Strain of Azospirillum thiophilum Isolated from a Sulfide Spring.</title>
        <authorList>
            <person name="Fomenkov A."/>
            <person name="Vincze T."/>
            <person name="Grabovich M."/>
            <person name="Anton B.P."/>
            <person name="Dubinina G."/>
            <person name="Orlova M."/>
            <person name="Belousova E."/>
            <person name="Roberts R.J."/>
        </authorList>
    </citation>
    <scope>NUCLEOTIDE SEQUENCE [LARGE SCALE GENOMIC DNA]</scope>
    <source>
        <strain evidence="1 2">BV-S</strain>
    </source>
</reference>
<dbReference type="KEGG" id="ati:AL072_29380"/>
<protein>
    <submittedName>
        <fullName evidence="1">Uncharacterized protein</fullName>
    </submittedName>
</protein>
<name>A0AAC8W4R1_9PROT</name>
<proteinExistence type="predicted"/>
<dbReference type="EMBL" id="CP012406">
    <property type="protein sequence ID" value="ALG75078.1"/>
    <property type="molecule type" value="Genomic_DNA"/>
</dbReference>
<evidence type="ECO:0000313" key="2">
    <source>
        <dbReference type="Proteomes" id="UP000069935"/>
    </source>
</evidence>